<dbReference type="AlphaFoldDB" id="A0A9J6ADE7"/>
<dbReference type="EMBL" id="JACXVP010000002">
    <property type="protein sequence ID" value="KAG5622363.1"/>
    <property type="molecule type" value="Genomic_DNA"/>
</dbReference>
<accession>A0A9J6ADE7</accession>
<dbReference type="SUPFAM" id="SSF56112">
    <property type="entry name" value="Protein kinase-like (PK-like)"/>
    <property type="match status" value="1"/>
</dbReference>
<dbReference type="Proteomes" id="UP000824120">
    <property type="component" value="Chromosome 2"/>
</dbReference>
<dbReference type="InterPro" id="IPR011009">
    <property type="entry name" value="Kinase-like_dom_sf"/>
</dbReference>
<dbReference type="InterPro" id="IPR051564">
    <property type="entry name" value="LRR_receptor-like_kinase"/>
</dbReference>
<comment type="caution">
    <text evidence="1">The sequence shown here is derived from an EMBL/GenBank/DDBJ whole genome shotgun (WGS) entry which is preliminary data.</text>
</comment>
<organism evidence="1 2">
    <name type="scientific">Solanum commersonii</name>
    <name type="common">Commerson's wild potato</name>
    <name type="synonym">Commerson's nightshade</name>
    <dbReference type="NCBI Taxonomy" id="4109"/>
    <lineage>
        <taxon>Eukaryota</taxon>
        <taxon>Viridiplantae</taxon>
        <taxon>Streptophyta</taxon>
        <taxon>Embryophyta</taxon>
        <taxon>Tracheophyta</taxon>
        <taxon>Spermatophyta</taxon>
        <taxon>Magnoliopsida</taxon>
        <taxon>eudicotyledons</taxon>
        <taxon>Gunneridae</taxon>
        <taxon>Pentapetalae</taxon>
        <taxon>asterids</taxon>
        <taxon>lamiids</taxon>
        <taxon>Solanales</taxon>
        <taxon>Solanaceae</taxon>
        <taxon>Solanoideae</taxon>
        <taxon>Solaneae</taxon>
        <taxon>Solanum</taxon>
    </lineage>
</organism>
<dbReference type="PANTHER" id="PTHR48055">
    <property type="entry name" value="LEUCINE-RICH REPEAT RECEPTOR PROTEIN KINASE EMS1"/>
    <property type="match status" value="1"/>
</dbReference>
<gene>
    <name evidence="1" type="ORF">H5410_007581</name>
</gene>
<name>A0A9J6ADE7_SOLCO</name>
<evidence type="ECO:0000313" key="1">
    <source>
        <dbReference type="EMBL" id="KAG5622363.1"/>
    </source>
</evidence>
<dbReference type="OrthoDB" id="1303861at2759"/>
<dbReference type="GO" id="GO:0016020">
    <property type="term" value="C:membrane"/>
    <property type="evidence" value="ECO:0007669"/>
    <property type="project" value="TreeGrafter"/>
</dbReference>
<dbReference type="Gene3D" id="1.10.510.10">
    <property type="entry name" value="Transferase(Phosphotransferase) domain 1"/>
    <property type="match status" value="1"/>
</dbReference>
<evidence type="ECO:0000313" key="2">
    <source>
        <dbReference type="Proteomes" id="UP000824120"/>
    </source>
</evidence>
<reference evidence="1 2" key="1">
    <citation type="submission" date="2020-09" db="EMBL/GenBank/DDBJ databases">
        <title>De no assembly of potato wild relative species, Solanum commersonii.</title>
        <authorList>
            <person name="Cho K."/>
        </authorList>
    </citation>
    <scope>NUCLEOTIDE SEQUENCE [LARGE SCALE GENOMIC DNA]</scope>
    <source>
        <strain evidence="1">LZ3.2</strain>
        <tissue evidence="1">Leaf</tissue>
    </source>
</reference>
<sequence length="107" mass="12663">METFTRKKPYDEMFQEDLNMRRWIWNLLPIAPDDIIDHTRNVQCGSAPIIDDTLLEPEEIDFKKKLHCVSSILELALNCTAESPYERPNMKDVLANINKIKQEFLRR</sequence>
<proteinExistence type="predicted"/>
<dbReference type="PANTHER" id="PTHR48055:SF36">
    <property type="entry name" value="PROTEIN KINASE, PLANT-TYPE, PUTATIVE-RELATED"/>
    <property type="match status" value="1"/>
</dbReference>
<protein>
    <submittedName>
        <fullName evidence="1">Uncharacterized protein</fullName>
    </submittedName>
</protein>
<keyword evidence="2" id="KW-1185">Reference proteome</keyword>